<name>A0A1G7TIR1_9HYPH</name>
<reference evidence="1 2" key="1">
    <citation type="submission" date="2016-10" db="EMBL/GenBank/DDBJ databases">
        <authorList>
            <person name="de Groot N.N."/>
        </authorList>
    </citation>
    <scope>NUCLEOTIDE SEQUENCE [LARGE SCALE GENOMIC DNA]</scope>
    <source>
        <strain evidence="1 2">CGMCC 1.10267</strain>
    </source>
</reference>
<dbReference type="AlphaFoldDB" id="A0A1G7TIR1"/>
<organism evidence="1 2">
    <name type="scientific">Pelagibacterium luteolum</name>
    <dbReference type="NCBI Taxonomy" id="440168"/>
    <lineage>
        <taxon>Bacteria</taxon>
        <taxon>Pseudomonadati</taxon>
        <taxon>Pseudomonadota</taxon>
        <taxon>Alphaproteobacteria</taxon>
        <taxon>Hyphomicrobiales</taxon>
        <taxon>Devosiaceae</taxon>
        <taxon>Pelagibacterium</taxon>
    </lineage>
</organism>
<accession>A0A1G7TIR1</accession>
<gene>
    <name evidence="1" type="ORF">SAMN04487974_102117</name>
</gene>
<evidence type="ECO:0000313" key="1">
    <source>
        <dbReference type="EMBL" id="SDG34430.1"/>
    </source>
</evidence>
<dbReference type="EMBL" id="FNCS01000002">
    <property type="protein sequence ID" value="SDG34430.1"/>
    <property type="molecule type" value="Genomic_DNA"/>
</dbReference>
<dbReference type="STRING" id="440168.SAMN04487974_102117"/>
<evidence type="ECO:0000313" key="2">
    <source>
        <dbReference type="Proteomes" id="UP000199495"/>
    </source>
</evidence>
<proteinExistence type="predicted"/>
<keyword evidence="2" id="KW-1185">Reference proteome</keyword>
<sequence length="63" mass="6768">MAGDLVCLCKLGVRAKYSALAVRDNASICAACVLELSERRIAGLESALGKSRAGQQYRCYNDD</sequence>
<protein>
    <submittedName>
        <fullName evidence="1">Uncharacterized protein</fullName>
    </submittedName>
</protein>
<dbReference type="Proteomes" id="UP000199495">
    <property type="component" value="Unassembled WGS sequence"/>
</dbReference>